<organism evidence="5 6">
    <name type="scientific">Acaulospora morrowiae</name>
    <dbReference type="NCBI Taxonomy" id="94023"/>
    <lineage>
        <taxon>Eukaryota</taxon>
        <taxon>Fungi</taxon>
        <taxon>Fungi incertae sedis</taxon>
        <taxon>Mucoromycota</taxon>
        <taxon>Glomeromycotina</taxon>
        <taxon>Glomeromycetes</taxon>
        <taxon>Diversisporales</taxon>
        <taxon>Acaulosporaceae</taxon>
        <taxon>Acaulospora</taxon>
    </lineage>
</organism>
<evidence type="ECO:0000259" key="4">
    <source>
        <dbReference type="PROSITE" id="PS50002"/>
    </source>
</evidence>
<dbReference type="Proteomes" id="UP000789342">
    <property type="component" value="Unassembled WGS sequence"/>
</dbReference>
<name>A0A9N9FRD9_9GLOM</name>
<dbReference type="OrthoDB" id="10255964at2759"/>
<protein>
    <submittedName>
        <fullName evidence="5">4217_t:CDS:1</fullName>
    </submittedName>
</protein>
<reference evidence="5" key="1">
    <citation type="submission" date="2021-06" db="EMBL/GenBank/DDBJ databases">
        <authorList>
            <person name="Kallberg Y."/>
            <person name="Tangrot J."/>
            <person name="Rosling A."/>
        </authorList>
    </citation>
    <scope>NUCLEOTIDE SEQUENCE</scope>
    <source>
        <strain evidence="5">CL551</strain>
    </source>
</reference>
<comment type="caution">
    <text evidence="5">The sequence shown here is derived from an EMBL/GenBank/DDBJ whole genome shotgun (WGS) entry which is preliminary data.</text>
</comment>
<dbReference type="SMART" id="SM00326">
    <property type="entry name" value="SH3"/>
    <property type="match status" value="1"/>
</dbReference>
<dbReference type="PROSITE" id="PS50002">
    <property type="entry name" value="SH3"/>
    <property type="match status" value="1"/>
</dbReference>
<sequence length="231" mass="26889">MEQLTRELQKQSLFIDSLSLRVNQLESLVKSLDSENAEDSESDSFKQRIGDLEMDFILGRKEQETYKDEIKGLRQENNELKQRIAKLEADFVPKQKEEEFDKEEIKKLRRENDELKSQLSNIYLNKLLLPDQRLEVLEQENKDRKSQIVQVEEEISKIKSKIVKQLEDKQRGMALALWDYNGADYGDLSFKKGDIICDIVPVNKDWWKGKTKDGSSGIFPGRQFSVDGEGI</sequence>
<evidence type="ECO:0000256" key="3">
    <source>
        <dbReference type="SAM" id="Coils"/>
    </source>
</evidence>
<dbReference type="SUPFAM" id="SSF75704">
    <property type="entry name" value="Mitotic arrest deficient-like 1, Mad1"/>
    <property type="match status" value="1"/>
</dbReference>
<dbReference type="InterPro" id="IPR036028">
    <property type="entry name" value="SH3-like_dom_sf"/>
</dbReference>
<keyword evidence="1 2" id="KW-0728">SH3 domain</keyword>
<dbReference type="InterPro" id="IPR001452">
    <property type="entry name" value="SH3_domain"/>
</dbReference>
<feature type="coiled-coil region" evidence="3">
    <location>
        <begin position="63"/>
        <end position="168"/>
    </location>
</feature>
<dbReference type="Gene3D" id="2.30.30.40">
    <property type="entry name" value="SH3 Domains"/>
    <property type="match status" value="1"/>
</dbReference>
<evidence type="ECO:0000256" key="2">
    <source>
        <dbReference type="PROSITE-ProRule" id="PRU00192"/>
    </source>
</evidence>
<dbReference type="AlphaFoldDB" id="A0A9N9FRD9"/>
<dbReference type="CDD" id="cd00174">
    <property type="entry name" value="SH3"/>
    <property type="match status" value="1"/>
</dbReference>
<accession>A0A9N9FRD9</accession>
<proteinExistence type="predicted"/>
<evidence type="ECO:0000256" key="1">
    <source>
        <dbReference type="ARBA" id="ARBA00022443"/>
    </source>
</evidence>
<keyword evidence="6" id="KW-1185">Reference proteome</keyword>
<evidence type="ECO:0000313" key="5">
    <source>
        <dbReference type="EMBL" id="CAG8554683.1"/>
    </source>
</evidence>
<feature type="domain" description="SH3" evidence="4">
    <location>
        <begin position="169"/>
        <end position="229"/>
    </location>
</feature>
<dbReference type="Pfam" id="PF00018">
    <property type="entry name" value="SH3_1"/>
    <property type="match status" value="1"/>
</dbReference>
<dbReference type="EMBL" id="CAJVPV010003562">
    <property type="protein sequence ID" value="CAG8554683.1"/>
    <property type="molecule type" value="Genomic_DNA"/>
</dbReference>
<gene>
    <name evidence="5" type="ORF">AMORRO_LOCUS5736</name>
</gene>
<evidence type="ECO:0000313" key="6">
    <source>
        <dbReference type="Proteomes" id="UP000789342"/>
    </source>
</evidence>
<dbReference type="SUPFAM" id="SSF50044">
    <property type="entry name" value="SH3-domain"/>
    <property type="match status" value="1"/>
</dbReference>
<keyword evidence="3" id="KW-0175">Coiled coil</keyword>